<dbReference type="PANTHER" id="PTHR45138">
    <property type="entry name" value="REGULATORY COMPONENTS OF SENSORY TRANSDUCTION SYSTEM"/>
    <property type="match status" value="1"/>
</dbReference>
<sequence>MDALTSLPDGLGWTAHAERHFTPGHTAVLVVDLDRFHQVNDEQGHQAGDRALRAVAGLLRTHLEAGDLLARMKGDVFQVLTGRHGVLTRADALLAAARDQGIALSVGLATFGATVVELEQSAREALRRAKDAGGSQVRVAS</sequence>
<accession>A0ABS5AH30</accession>
<dbReference type="CDD" id="cd01949">
    <property type="entry name" value="GGDEF"/>
    <property type="match status" value="1"/>
</dbReference>
<evidence type="ECO:0000313" key="3">
    <source>
        <dbReference type="Proteomes" id="UP001519363"/>
    </source>
</evidence>
<keyword evidence="3" id="KW-1185">Reference proteome</keyword>
<dbReference type="Proteomes" id="UP001519363">
    <property type="component" value="Unassembled WGS sequence"/>
</dbReference>
<gene>
    <name evidence="2" type="ORF">JOF53_004750</name>
</gene>
<dbReference type="PANTHER" id="PTHR45138:SF9">
    <property type="entry name" value="DIGUANYLATE CYCLASE DGCM-RELATED"/>
    <property type="match status" value="1"/>
</dbReference>
<protein>
    <submittedName>
        <fullName evidence="2">Diguanylate cyclase (GGDEF)-like protein</fullName>
    </submittedName>
</protein>
<dbReference type="SMART" id="SM00267">
    <property type="entry name" value="GGDEF"/>
    <property type="match status" value="1"/>
</dbReference>
<dbReference type="NCBIfam" id="TIGR00254">
    <property type="entry name" value="GGDEF"/>
    <property type="match status" value="1"/>
</dbReference>
<dbReference type="Pfam" id="PF00990">
    <property type="entry name" value="GGDEF"/>
    <property type="match status" value="1"/>
</dbReference>
<evidence type="ECO:0000259" key="1">
    <source>
        <dbReference type="PROSITE" id="PS50887"/>
    </source>
</evidence>
<evidence type="ECO:0000313" key="2">
    <source>
        <dbReference type="EMBL" id="MBP2475878.1"/>
    </source>
</evidence>
<dbReference type="PROSITE" id="PS50887">
    <property type="entry name" value="GGDEF"/>
    <property type="match status" value="1"/>
</dbReference>
<comment type="caution">
    <text evidence="2">The sequence shown here is derived from an EMBL/GenBank/DDBJ whole genome shotgun (WGS) entry which is preliminary data.</text>
</comment>
<dbReference type="InterPro" id="IPR029787">
    <property type="entry name" value="Nucleotide_cyclase"/>
</dbReference>
<dbReference type="InterPro" id="IPR000160">
    <property type="entry name" value="GGDEF_dom"/>
</dbReference>
<organism evidence="2 3">
    <name type="scientific">Crossiella equi</name>
    <dbReference type="NCBI Taxonomy" id="130796"/>
    <lineage>
        <taxon>Bacteria</taxon>
        <taxon>Bacillati</taxon>
        <taxon>Actinomycetota</taxon>
        <taxon>Actinomycetes</taxon>
        <taxon>Pseudonocardiales</taxon>
        <taxon>Pseudonocardiaceae</taxon>
        <taxon>Crossiella</taxon>
    </lineage>
</organism>
<reference evidence="2 3" key="1">
    <citation type="submission" date="2021-03" db="EMBL/GenBank/DDBJ databases">
        <title>Sequencing the genomes of 1000 actinobacteria strains.</title>
        <authorList>
            <person name="Klenk H.-P."/>
        </authorList>
    </citation>
    <scope>NUCLEOTIDE SEQUENCE [LARGE SCALE GENOMIC DNA]</scope>
    <source>
        <strain evidence="2 3">DSM 44580</strain>
    </source>
</reference>
<dbReference type="SUPFAM" id="SSF55073">
    <property type="entry name" value="Nucleotide cyclase"/>
    <property type="match status" value="1"/>
</dbReference>
<dbReference type="InterPro" id="IPR050469">
    <property type="entry name" value="Diguanylate_Cyclase"/>
</dbReference>
<name>A0ABS5AH30_9PSEU</name>
<dbReference type="RefSeq" id="WP_086780522.1">
    <property type="nucleotide sequence ID" value="NZ_JAGIOO010000001.1"/>
</dbReference>
<feature type="domain" description="GGDEF" evidence="1">
    <location>
        <begin position="24"/>
        <end position="141"/>
    </location>
</feature>
<dbReference type="Gene3D" id="3.30.70.270">
    <property type="match status" value="1"/>
</dbReference>
<dbReference type="InterPro" id="IPR043128">
    <property type="entry name" value="Rev_trsase/Diguanyl_cyclase"/>
</dbReference>
<dbReference type="EMBL" id="JAGIOO010000001">
    <property type="protein sequence ID" value="MBP2475878.1"/>
    <property type="molecule type" value="Genomic_DNA"/>
</dbReference>
<proteinExistence type="predicted"/>